<evidence type="ECO:0000313" key="3">
    <source>
        <dbReference type="Proteomes" id="UP000789405"/>
    </source>
</evidence>
<keyword evidence="1" id="KW-1133">Transmembrane helix</keyword>
<proteinExistence type="predicted"/>
<dbReference type="Proteomes" id="UP000789405">
    <property type="component" value="Unassembled WGS sequence"/>
</dbReference>
<name>A0A9N9IN11_9GLOM</name>
<keyword evidence="1" id="KW-0812">Transmembrane</keyword>
<sequence>HALLDAPGGLILLNWTTVKGTSCRLLRVEPDSSSFEGTSLIKVSGIGLSVSSVIAFGSISMFCGSPPLVFAIEALDVFILSGKVSVITFSEVLLIWGLFGLNAEF</sequence>
<keyword evidence="3" id="KW-1185">Reference proteome</keyword>
<feature type="transmembrane region" description="Helical" evidence="1">
    <location>
        <begin position="40"/>
        <end position="63"/>
    </location>
</feature>
<reference evidence="2" key="1">
    <citation type="submission" date="2021-06" db="EMBL/GenBank/DDBJ databases">
        <authorList>
            <person name="Kallberg Y."/>
            <person name="Tangrot J."/>
            <person name="Rosling A."/>
        </authorList>
    </citation>
    <scope>NUCLEOTIDE SEQUENCE</scope>
    <source>
        <strain evidence="2">MA453B</strain>
    </source>
</reference>
<protein>
    <submittedName>
        <fullName evidence="2">3167_t:CDS:1</fullName>
    </submittedName>
</protein>
<accession>A0A9N9IN11</accession>
<evidence type="ECO:0000256" key="1">
    <source>
        <dbReference type="SAM" id="Phobius"/>
    </source>
</evidence>
<feature type="non-terminal residue" evidence="2">
    <location>
        <position position="105"/>
    </location>
</feature>
<comment type="caution">
    <text evidence="2">The sequence shown here is derived from an EMBL/GenBank/DDBJ whole genome shotgun (WGS) entry which is preliminary data.</text>
</comment>
<organism evidence="2 3">
    <name type="scientific">Dentiscutata erythropus</name>
    <dbReference type="NCBI Taxonomy" id="1348616"/>
    <lineage>
        <taxon>Eukaryota</taxon>
        <taxon>Fungi</taxon>
        <taxon>Fungi incertae sedis</taxon>
        <taxon>Mucoromycota</taxon>
        <taxon>Glomeromycotina</taxon>
        <taxon>Glomeromycetes</taxon>
        <taxon>Diversisporales</taxon>
        <taxon>Gigasporaceae</taxon>
        <taxon>Dentiscutata</taxon>
    </lineage>
</organism>
<gene>
    <name evidence="2" type="ORF">DERYTH_LOCUS16050</name>
</gene>
<dbReference type="AlphaFoldDB" id="A0A9N9IN11"/>
<evidence type="ECO:0000313" key="2">
    <source>
        <dbReference type="EMBL" id="CAG8741517.1"/>
    </source>
</evidence>
<dbReference type="EMBL" id="CAJVPY010013596">
    <property type="protein sequence ID" value="CAG8741517.1"/>
    <property type="molecule type" value="Genomic_DNA"/>
</dbReference>
<keyword evidence="1" id="KW-0472">Membrane</keyword>
<feature type="transmembrane region" description="Helical" evidence="1">
    <location>
        <begin position="75"/>
        <end position="99"/>
    </location>
</feature>